<dbReference type="Pfam" id="PF01202">
    <property type="entry name" value="SKI"/>
    <property type="match status" value="1"/>
</dbReference>
<comment type="pathway">
    <text evidence="7">Metabolic intermediate biosynthesis; chorismate biosynthesis; chorismate from D-erythrose 4-phosphate and phosphoenolpyruvate: step 5/7.</text>
</comment>
<dbReference type="Gene3D" id="3.40.50.300">
    <property type="entry name" value="P-loop containing nucleotide triphosphate hydrolases"/>
    <property type="match status" value="1"/>
</dbReference>
<evidence type="ECO:0000256" key="5">
    <source>
        <dbReference type="ARBA" id="ARBA00022840"/>
    </source>
</evidence>
<accession>A0ABY5C4W5</accession>
<keyword evidence="5 7" id="KW-0067">ATP-binding</keyword>
<comment type="subcellular location">
    <subcellularLocation>
        <location evidence="7">Cytoplasm</location>
    </subcellularLocation>
</comment>
<dbReference type="EC" id="2.7.1.71" evidence="7"/>
<keyword evidence="7" id="KW-0963">Cytoplasm</keyword>
<feature type="binding site" evidence="7">
    <location>
        <position position="116"/>
    </location>
    <ligand>
        <name>ATP</name>
        <dbReference type="ChEBI" id="CHEBI:30616"/>
    </ligand>
</feature>
<keyword evidence="9" id="KW-1185">Reference proteome</keyword>
<keyword evidence="2 7" id="KW-0808">Transferase</keyword>
<keyword evidence="6 7" id="KW-0057">Aromatic amino acid biosynthesis</keyword>
<feature type="binding site" evidence="7">
    <location>
        <position position="32"/>
    </location>
    <ligand>
        <name>substrate</name>
    </ligand>
</feature>
<comment type="subunit">
    <text evidence="7">Monomer.</text>
</comment>
<evidence type="ECO:0000256" key="6">
    <source>
        <dbReference type="ARBA" id="ARBA00023141"/>
    </source>
</evidence>
<evidence type="ECO:0000313" key="9">
    <source>
        <dbReference type="Proteomes" id="UP001057532"/>
    </source>
</evidence>
<feature type="binding site" evidence="7">
    <location>
        <position position="56"/>
    </location>
    <ligand>
        <name>substrate</name>
    </ligand>
</feature>
<dbReference type="Proteomes" id="UP001057532">
    <property type="component" value="Chromosome"/>
</dbReference>
<evidence type="ECO:0000313" key="8">
    <source>
        <dbReference type="EMBL" id="USS93165.1"/>
    </source>
</evidence>
<comment type="caution">
    <text evidence="7">Lacks conserved residue(s) required for the propagation of feature annotation.</text>
</comment>
<dbReference type="GO" id="GO:0016301">
    <property type="term" value="F:kinase activity"/>
    <property type="evidence" value="ECO:0007669"/>
    <property type="project" value="UniProtKB-KW"/>
</dbReference>
<dbReference type="SUPFAM" id="SSF52540">
    <property type="entry name" value="P-loop containing nucleoside triphosphate hydrolases"/>
    <property type="match status" value="1"/>
</dbReference>
<keyword evidence="3 7" id="KW-0547">Nucleotide-binding</keyword>
<keyword evidence="7" id="KW-0479">Metal-binding</keyword>
<evidence type="ECO:0000256" key="4">
    <source>
        <dbReference type="ARBA" id="ARBA00022777"/>
    </source>
</evidence>
<dbReference type="RefSeq" id="WP_252779958.1">
    <property type="nucleotide sequence ID" value="NZ_CP097478.1"/>
</dbReference>
<dbReference type="PANTHER" id="PTHR21087:SF16">
    <property type="entry name" value="SHIKIMATE KINASE 1, CHLOROPLASTIC"/>
    <property type="match status" value="1"/>
</dbReference>
<dbReference type="PANTHER" id="PTHR21087">
    <property type="entry name" value="SHIKIMATE KINASE"/>
    <property type="match status" value="1"/>
</dbReference>
<reference evidence="8" key="1">
    <citation type="submission" date="2022-05" db="EMBL/GenBank/DDBJ databases">
        <authorList>
            <person name="Oliphant S.A."/>
            <person name="Watson-Haigh N.S."/>
            <person name="Sumby K.M."/>
            <person name="Gardner J.M."/>
            <person name="Jiranek V."/>
        </authorList>
    </citation>
    <scope>NUCLEOTIDE SEQUENCE</scope>
    <source>
        <strain evidence="8">Ru20-1</strain>
    </source>
</reference>
<dbReference type="PRINTS" id="PR01100">
    <property type="entry name" value="SHIKIMTKNASE"/>
</dbReference>
<keyword evidence="4 7" id="KW-0418">Kinase</keyword>
<dbReference type="HAMAP" id="MF_00109">
    <property type="entry name" value="Shikimate_kinase"/>
    <property type="match status" value="1"/>
</dbReference>
<evidence type="ECO:0000256" key="3">
    <source>
        <dbReference type="ARBA" id="ARBA00022741"/>
    </source>
</evidence>
<evidence type="ECO:0000256" key="7">
    <source>
        <dbReference type="HAMAP-Rule" id="MF_00109"/>
    </source>
</evidence>
<feature type="binding site" evidence="7">
    <location>
        <position position="14"/>
    </location>
    <ligand>
        <name>Mg(2+)</name>
        <dbReference type="ChEBI" id="CHEBI:18420"/>
    </ligand>
</feature>
<protein>
    <recommendedName>
        <fullName evidence="7">Shikimate kinase</fullName>
        <shortName evidence="7">SK</shortName>
        <ecNumber evidence="7">2.7.1.71</ecNumber>
    </recommendedName>
</protein>
<keyword evidence="1 7" id="KW-0028">Amino-acid biosynthesis</keyword>
<comment type="function">
    <text evidence="7">Catalyzes the specific phosphorylation of the 3-hydroxyl group of shikimic acid using ATP as a cosubstrate.</text>
</comment>
<sequence length="166" mass="18014">MDLILIGFMGSGKTTISQRLGQRLALPVTDLDQVIVATAGQSIATIFAEQGEAGFRRLETQALAQQVARPGILATGGGVPTQAQNRFLLHRQPAPVVLLEIAPETAYERVKADKQRPLAKRLDLAELAALKVTRQANYQRCADLIVDANQSPDLIVDEILTKYQLG</sequence>
<keyword evidence="7" id="KW-0460">Magnesium</keyword>
<evidence type="ECO:0000256" key="1">
    <source>
        <dbReference type="ARBA" id="ARBA00022605"/>
    </source>
</evidence>
<organism evidence="8 9">
    <name type="scientific">Fructilactobacillus ixorae</name>
    <dbReference type="NCBI Taxonomy" id="1750535"/>
    <lineage>
        <taxon>Bacteria</taxon>
        <taxon>Bacillati</taxon>
        <taxon>Bacillota</taxon>
        <taxon>Bacilli</taxon>
        <taxon>Lactobacillales</taxon>
        <taxon>Lactobacillaceae</taxon>
        <taxon>Fructilactobacillus</taxon>
    </lineage>
</organism>
<dbReference type="CDD" id="cd00464">
    <property type="entry name" value="SK"/>
    <property type="match status" value="1"/>
</dbReference>
<dbReference type="InterPro" id="IPR027417">
    <property type="entry name" value="P-loop_NTPase"/>
</dbReference>
<gene>
    <name evidence="7" type="primary">aroK</name>
    <name evidence="8" type="ORF">M8332_06105</name>
</gene>
<dbReference type="InterPro" id="IPR000623">
    <property type="entry name" value="Shikimate_kinase/TSH1"/>
</dbReference>
<comment type="similarity">
    <text evidence="7">Belongs to the shikimate kinase family.</text>
</comment>
<feature type="binding site" evidence="7">
    <location>
        <position position="77"/>
    </location>
    <ligand>
        <name>substrate</name>
    </ligand>
</feature>
<feature type="binding site" evidence="7">
    <location>
        <position position="134"/>
    </location>
    <ligand>
        <name>substrate</name>
    </ligand>
</feature>
<dbReference type="EMBL" id="CP097478">
    <property type="protein sequence ID" value="USS93165.1"/>
    <property type="molecule type" value="Genomic_DNA"/>
</dbReference>
<feature type="binding site" evidence="7">
    <location>
        <begin position="10"/>
        <end position="15"/>
    </location>
    <ligand>
        <name>ATP</name>
        <dbReference type="ChEBI" id="CHEBI:30616"/>
    </ligand>
</feature>
<dbReference type="InterPro" id="IPR031322">
    <property type="entry name" value="Shikimate/glucono_kinase"/>
</dbReference>
<evidence type="ECO:0000256" key="2">
    <source>
        <dbReference type="ARBA" id="ARBA00022679"/>
    </source>
</evidence>
<proteinExistence type="inferred from homology"/>
<comment type="catalytic activity">
    <reaction evidence="7">
        <text>shikimate + ATP = 3-phosphoshikimate + ADP + H(+)</text>
        <dbReference type="Rhea" id="RHEA:13121"/>
        <dbReference type="ChEBI" id="CHEBI:15378"/>
        <dbReference type="ChEBI" id="CHEBI:30616"/>
        <dbReference type="ChEBI" id="CHEBI:36208"/>
        <dbReference type="ChEBI" id="CHEBI:145989"/>
        <dbReference type="ChEBI" id="CHEBI:456216"/>
        <dbReference type="EC" id="2.7.1.71"/>
    </reaction>
</comment>
<name>A0ABY5C4W5_9LACO</name>
<comment type="cofactor">
    <cofactor evidence="7">
        <name>Mg(2+)</name>
        <dbReference type="ChEBI" id="CHEBI:18420"/>
    </cofactor>
    <text evidence="7">Binds 1 Mg(2+) ion per subunit.</text>
</comment>